<evidence type="ECO:0000259" key="2">
    <source>
        <dbReference type="PROSITE" id="PS50093"/>
    </source>
</evidence>
<dbReference type="PROSITE" id="PS50093">
    <property type="entry name" value="PKD"/>
    <property type="match status" value="1"/>
</dbReference>
<dbReference type="SUPFAM" id="SSF49299">
    <property type="entry name" value="PKD domain"/>
    <property type="match status" value="1"/>
</dbReference>
<evidence type="ECO:0000256" key="1">
    <source>
        <dbReference type="ARBA" id="ARBA00006865"/>
    </source>
</evidence>
<dbReference type="InterPro" id="IPR013320">
    <property type="entry name" value="ConA-like_dom_sf"/>
</dbReference>
<dbReference type="InterPro" id="IPR013783">
    <property type="entry name" value="Ig-like_fold"/>
</dbReference>
<evidence type="ECO:0000313" key="5">
    <source>
        <dbReference type="Proteomes" id="UP001363035"/>
    </source>
</evidence>
<dbReference type="InterPro" id="IPR022409">
    <property type="entry name" value="PKD/Chitinase_dom"/>
</dbReference>
<dbReference type="Gene3D" id="2.60.120.200">
    <property type="match status" value="1"/>
</dbReference>
<dbReference type="CDD" id="cd00146">
    <property type="entry name" value="PKD"/>
    <property type="match status" value="1"/>
</dbReference>
<dbReference type="CDD" id="cd08023">
    <property type="entry name" value="GH16_laminarinase_like"/>
    <property type="match status" value="1"/>
</dbReference>
<comment type="similarity">
    <text evidence="1">Belongs to the glycosyl hydrolase 16 family.</text>
</comment>
<accession>A0ABU8I3U3</accession>
<sequence>MYRFWILIIALSGVISCSNKGSDPAGDAPSNLTLQITEKEAGSGTYIFEAKADNALSYEINFGNNQKEVSKTGKVEYTYPIAGKYTVTATARSANGITISKTEELEFSRPEKLVWADEFNVPGGLDSKKWTHEIGNGENGWGNAEKQYYTDRSANSYISDGTLKIKLIKENYEGFGYTSARIVTRGKFDFTYGRVEIRAKVPVGKGTWPAGWLLGSNYQTKIWPACGEIDILEHVGKQLNTIHGTLHYPEHHGENATTKTTELATATTNFHVYSVDWNKDEIIFKVDGKAYHTFKSSPQYPFHHDFFIILNMAMGGYFGGDVDPSINEAIYEIDYVRVYQ</sequence>
<dbReference type="PROSITE" id="PS51762">
    <property type="entry name" value="GH16_2"/>
    <property type="match status" value="1"/>
</dbReference>
<dbReference type="Pfam" id="PF00722">
    <property type="entry name" value="Glyco_hydro_16"/>
    <property type="match status" value="1"/>
</dbReference>
<dbReference type="PANTHER" id="PTHR10963:SF55">
    <property type="entry name" value="GLYCOSIDE HYDROLASE FAMILY 16 PROTEIN"/>
    <property type="match status" value="1"/>
</dbReference>
<feature type="domain" description="PKD" evidence="2">
    <location>
        <begin position="52"/>
        <end position="102"/>
    </location>
</feature>
<dbReference type="PROSITE" id="PS51257">
    <property type="entry name" value="PROKAR_LIPOPROTEIN"/>
    <property type="match status" value="1"/>
</dbReference>
<name>A0ABU8I3U3_9SPHI</name>
<evidence type="ECO:0000313" key="4">
    <source>
        <dbReference type="EMBL" id="MEI5983880.1"/>
    </source>
</evidence>
<comment type="caution">
    <text evidence="4">The sequence shown here is derived from an EMBL/GenBank/DDBJ whole genome shotgun (WGS) entry which is preliminary data.</text>
</comment>
<dbReference type="InterPro" id="IPR000757">
    <property type="entry name" value="Beta-glucanase-like"/>
</dbReference>
<protein>
    <submittedName>
        <fullName evidence="4">Family 16 glycosylhydrolase</fullName>
    </submittedName>
</protein>
<evidence type="ECO:0000259" key="3">
    <source>
        <dbReference type="PROSITE" id="PS51762"/>
    </source>
</evidence>
<reference evidence="4 5" key="1">
    <citation type="submission" date="2024-01" db="EMBL/GenBank/DDBJ databases">
        <title>Sphingobacterium tenebrionis sp. nov., a novel endophyte isolated from tenebrio molitor intestines.</title>
        <authorList>
            <person name="Zhang C."/>
        </authorList>
    </citation>
    <scope>NUCLEOTIDE SEQUENCE [LARGE SCALE GENOMIC DNA]</scope>
    <source>
        <strain evidence="4 5">PU5-4</strain>
    </source>
</reference>
<gene>
    <name evidence="4" type="ORF">VJ786_03080</name>
</gene>
<dbReference type="Gene3D" id="2.60.40.10">
    <property type="entry name" value="Immunoglobulins"/>
    <property type="match status" value="1"/>
</dbReference>
<feature type="domain" description="GH16" evidence="3">
    <location>
        <begin position="92"/>
        <end position="340"/>
    </location>
</feature>
<dbReference type="InterPro" id="IPR050546">
    <property type="entry name" value="Glycosyl_Hydrlase_16"/>
</dbReference>
<dbReference type="InterPro" id="IPR000601">
    <property type="entry name" value="PKD_dom"/>
</dbReference>
<dbReference type="InterPro" id="IPR035986">
    <property type="entry name" value="PKD_dom_sf"/>
</dbReference>
<dbReference type="PANTHER" id="PTHR10963">
    <property type="entry name" value="GLYCOSYL HYDROLASE-RELATED"/>
    <property type="match status" value="1"/>
</dbReference>
<dbReference type="RefSeq" id="WP_134776793.1">
    <property type="nucleotide sequence ID" value="NZ_JAYLLN010000004.1"/>
</dbReference>
<dbReference type="SMART" id="SM00089">
    <property type="entry name" value="PKD"/>
    <property type="match status" value="1"/>
</dbReference>
<dbReference type="EMBL" id="JAYLLN010000004">
    <property type="protein sequence ID" value="MEI5983880.1"/>
    <property type="molecule type" value="Genomic_DNA"/>
</dbReference>
<keyword evidence="5" id="KW-1185">Reference proteome</keyword>
<proteinExistence type="inferred from homology"/>
<dbReference type="SUPFAM" id="SSF49899">
    <property type="entry name" value="Concanavalin A-like lectins/glucanases"/>
    <property type="match status" value="1"/>
</dbReference>
<organism evidence="4 5">
    <name type="scientific">Sphingobacterium tenebrionis</name>
    <dbReference type="NCBI Taxonomy" id="3111775"/>
    <lineage>
        <taxon>Bacteria</taxon>
        <taxon>Pseudomonadati</taxon>
        <taxon>Bacteroidota</taxon>
        <taxon>Sphingobacteriia</taxon>
        <taxon>Sphingobacteriales</taxon>
        <taxon>Sphingobacteriaceae</taxon>
        <taxon>Sphingobacterium</taxon>
    </lineage>
</organism>
<dbReference type="Proteomes" id="UP001363035">
    <property type="component" value="Unassembled WGS sequence"/>
</dbReference>